<keyword evidence="2" id="KW-0560">Oxidoreductase</keyword>
<dbReference type="SUPFAM" id="SSF50129">
    <property type="entry name" value="GroES-like"/>
    <property type="match status" value="1"/>
</dbReference>
<dbReference type="SMART" id="SM00829">
    <property type="entry name" value="PKS_ER"/>
    <property type="match status" value="1"/>
</dbReference>
<dbReference type="EMBL" id="JAPDRK010000008">
    <property type="protein sequence ID" value="KAJ9609337.1"/>
    <property type="molecule type" value="Genomic_DNA"/>
</dbReference>
<dbReference type="InterPro" id="IPR011032">
    <property type="entry name" value="GroES-like_sf"/>
</dbReference>
<reference evidence="4" key="1">
    <citation type="submission" date="2022-10" db="EMBL/GenBank/DDBJ databases">
        <title>Culturing micro-colonial fungi from biological soil crusts in the Mojave desert and describing Neophaeococcomyces mojavensis, and introducing the new genera and species Taxawa tesnikishii.</title>
        <authorList>
            <person name="Kurbessoian T."/>
            <person name="Stajich J.E."/>
        </authorList>
    </citation>
    <scope>NUCLEOTIDE SEQUENCE</scope>
    <source>
        <strain evidence="4">TK_41</strain>
    </source>
</reference>
<name>A0AA38X9G8_9EURO</name>
<proteinExistence type="inferred from homology"/>
<gene>
    <name evidence="4" type="ORF">H2200_005664</name>
</gene>
<dbReference type="InterPro" id="IPR013149">
    <property type="entry name" value="ADH-like_C"/>
</dbReference>
<evidence type="ECO:0000313" key="4">
    <source>
        <dbReference type="EMBL" id="KAJ9609337.1"/>
    </source>
</evidence>
<evidence type="ECO:0000313" key="5">
    <source>
        <dbReference type="Proteomes" id="UP001172673"/>
    </source>
</evidence>
<dbReference type="InterPro" id="IPR036291">
    <property type="entry name" value="NAD(P)-bd_dom_sf"/>
</dbReference>
<dbReference type="AlphaFoldDB" id="A0AA38X9G8"/>
<dbReference type="InterPro" id="IPR020843">
    <property type="entry name" value="ER"/>
</dbReference>
<dbReference type="SUPFAM" id="SSF51735">
    <property type="entry name" value="NAD(P)-binding Rossmann-fold domains"/>
    <property type="match status" value="1"/>
</dbReference>
<evidence type="ECO:0000259" key="3">
    <source>
        <dbReference type="SMART" id="SM00829"/>
    </source>
</evidence>
<protein>
    <recommendedName>
        <fullName evidence="3">Enoyl reductase (ER) domain-containing protein</fullName>
    </recommendedName>
</protein>
<dbReference type="Pfam" id="PF08240">
    <property type="entry name" value="ADH_N"/>
    <property type="match status" value="1"/>
</dbReference>
<dbReference type="Gene3D" id="3.90.180.10">
    <property type="entry name" value="Medium-chain alcohol dehydrogenases, catalytic domain"/>
    <property type="match status" value="1"/>
</dbReference>
<comment type="similarity">
    <text evidence="1">Belongs to the zinc-containing alcohol dehydrogenase family.</text>
</comment>
<dbReference type="InterPro" id="IPR013154">
    <property type="entry name" value="ADH-like_N"/>
</dbReference>
<dbReference type="Pfam" id="PF00107">
    <property type="entry name" value="ADH_zinc_N"/>
    <property type="match status" value="1"/>
</dbReference>
<dbReference type="PANTHER" id="PTHR45348">
    <property type="entry name" value="HYPOTHETICAL OXIDOREDUCTASE (EUROFUNG)"/>
    <property type="match status" value="1"/>
</dbReference>
<dbReference type="Gene3D" id="3.40.50.720">
    <property type="entry name" value="NAD(P)-binding Rossmann-like Domain"/>
    <property type="match status" value="1"/>
</dbReference>
<dbReference type="GO" id="GO:0016651">
    <property type="term" value="F:oxidoreductase activity, acting on NAD(P)H"/>
    <property type="evidence" value="ECO:0007669"/>
    <property type="project" value="InterPro"/>
</dbReference>
<accession>A0AA38X9G8</accession>
<dbReference type="CDD" id="cd08249">
    <property type="entry name" value="enoyl_reductase_like"/>
    <property type="match status" value="1"/>
</dbReference>
<organism evidence="4 5">
    <name type="scientific">Cladophialophora chaetospira</name>
    <dbReference type="NCBI Taxonomy" id="386627"/>
    <lineage>
        <taxon>Eukaryota</taxon>
        <taxon>Fungi</taxon>
        <taxon>Dikarya</taxon>
        <taxon>Ascomycota</taxon>
        <taxon>Pezizomycotina</taxon>
        <taxon>Eurotiomycetes</taxon>
        <taxon>Chaetothyriomycetidae</taxon>
        <taxon>Chaetothyriales</taxon>
        <taxon>Herpotrichiellaceae</taxon>
        <taxon>Cladophialophora</taxon>
    </lineage>
</organism>
<dbReference type="InterPro" id="IPR047122">
    <property type="entry name" value="Trans-enoyl_RdTase-like"/>
</dbReference>
<dbReference type="Proteomes" id="UP001172673">
    <property type="component" value="Unassembled WGS sequence"/>
</dbReference>
<dbReference type="PANTHER" id="PTHR45348:SF5">
    <property type="entry name" value="OXIDOREDUCTASE, PUTATIVE (AFU_ORTHOLOGUE AFUA_8G01420)-RELATED"/>
    <property type="match status" value="1"/>
</dbReference>
<sequence>MKSVIVKAPLRCELIDVPIPEPGPDEVLVRVVCCASNPRDWKAPDHLLPGVEINQGNEMSGFVESVGRNVFEFRKGDRVAAAHPMQTANGTYAEFATAPANTCFLLPPQISFEEGCTIPFAGCTAALGLYQRLKIPFPTSPDNAALQPPLIVYGGSSALGCFTLKLAKLGRFKKVIAVCGSGRAYVESLGVVTHFVDYRKGNVVDDLKAALDGEKCFHAVDAINDGKSWRQLSEILELDGSISVYLPRLDYSSIPSSIYVGITFFGTVHGQPTPGWDRRCEEDVDFAYVLFRLFGKWLSEGKMSGHPYTVLPNGLASVEDGLRQLKEGLVSARKLIYRVADTPGL</sequence>
<evidence type="ECO:0000256" key="2">
    <source>
        <dbReference type="ARBA" id="ARBA00023002"/>
    </source>
</evidence>
<feature type="domain" description="Enoyl reductase (ER)" evidence="3">
    <location>
        <begin position="7"/>
        <end position="330"/>
    </location>
</feature>
<comment type="caution">
    <text evidence="4">The sequence shown here is derived from an EMBL/GenBank/DDBJ whole genome shotgun (WGS) entry which is preliminary data.</text>
</comment>
<keyword evidence="5" id="KW-1185">Reference proteome</keyword>
<evidence type="ECO:0000256" key="1">
    <source>
        <dbReference type="ARBA" id="ARBA00008072"/>
    </source>
</evidence>